<dbReference type="InterPro" id="IPR019734">
    <property type="entry name" value="TPR_rpt"/>
</dbReference>
<dbReference type="Pfam" id="PF03704">
    <property type="entry name" value="BTAD"/>
    <property type="match status" value="1"/>
</dbReference>
<dbReference type="SMART" id="SM01043">
    <property type="entry name" value="BTAD"/>
    <property type="match status" value="1"/>
</dbReference>
<evidence type="ECO:0000256" key="5">
    <source>
        <dbReference type="PROSITE-ProRule" id="PRU00339"/>
    </source>
</evidence>
<dbReference type="SMART" id="SM00862">
    <property type="entry name" value="Trans_reg_C"/>
    <property type="match status" value="1"/>
</dbReference>
<dbReference type="CDD" id="cd15831">
    <property type="entry name" value="BTAD"/>
    <property type="match status" value="1"/>
</dbReference>
<dbReference type="EMBL" id="JBHTCG010000013">
    <property type="protein sequence ID" value="MFC7384721.1"/>
    <property type="molecule type" value="Genomic_DNA"/>
</dbReference>
<accession>A0ABW2PC28</accession>
<dbReference type="RefSeq" id="WP_380828544.1">
    <property type="nucleotide sequence ID" value="NZ_JBHTCG010000013.1"/>
</dbReference>
<dbReference type="InterPro" id="IPR027417">
    <property type="entry name" value="P-loop_NTPase"/>
</dbReference>
<dbReference type="Pfam" id="PF13424">
    <property type="entry name" value="TPR_12"/>
    <property type="match status" value="2"/>
</dbReference>
<keyword evidence="2" id="KW-0805">Transcription regulation</keyword>
<reference evidence="9" key="1">
    <citation type="journal article" date="2019" name="Int. J. Syst. Evol. Microbiol.">
        <title>The Global Catalogue of Microorganisms (GCM) 10K type strain sequencing project: providing services to taxonomists for standard genome sequencing and annotation.</title>
        <authorList>
            <consortium name="The Broad Institute Genomics Platform"/>
            <consortium name="The Broad Institute Genome Sequencing Center for Infectious Disease"/>
            <person name="Wu L."/>
            <person name="Ma J."/>
        </authorList>
    </citation>
    <scope>NUCLEOTIDE SEQUENCE [LARGE SCALE GENOMIC DNA]</scope>
    <source>
        <strain evidence="9">CECT 7649</strain>
    </source>
</reference>
<evidence type="ECO:0000313" key="9">
    <source>
        <dbReference type="Proteomes" id="UP001596496"/>
    </source>
</evidence>
<dbReference type="SUPFAM" id="SSF52540">
    <property type="entry name" value="P-loop containing nucleoside triphosphate hydrolases"/>
    <property type="match status" value="1"/>
</dbReference>
<protein>
    <submittedName>
        <fullName evidence="8">Tetratricopeptide repeat protein</fullName>
    </submittedName>
</protein>
<keyword evidence="9" id="KW-1185">Reference proteome</keyword>
<keyword evidence="3 6" id="KW-0238">DNA-binding</keyword>
<dbReference type="InterPro" id="IPR036388">
    <property type="entry name" value="WH-like_DNA-bd_sf"/>
</dbReference>
<dbReference type="PROSITE" id="PS50005">
    <property type="entry name" value="TPR"/>
    <property type="match status" value="1"/>
</dbReference>
<keyword evidence="4" id="KW-0804">Transcription</keyword>
<dbReference type="Proteomes" id="UP001596496">
    <property type="component" value="Unassembled WGS sequence"/>
</dbReference>
<dbReference type="Gene3D" id="1.10.10.10">
    <property type="entry name" value="Winged helix-like DNA-binding domain superfamily/Winged helix DNA-binding domain"/>
    <property type="match status" value="1"/>
</dbReference>
<dbReference type="InterPro" id="IPR001867">
    <property type="entry name" value="OmpR/PhoB-type_DNA-bd"/>
</dbReference>
<evidence type="ECO:0000256" key="4">
    <source>
        <dbReference type="ARBA" id="ARBA00023163"/>
    </source>
</evidence>
<organism evidence="8 9">
    <name type="scientific">Sphaerisporangium rhizosphaerae</name>
    <dbReference type="NCBI Taxonomy" id="2269375"/>
    <lineage>
        <taxon>Bacteria</taxon>
        <taxon>Bacillati</taxon>
        <taxon>Actinomycetota</taxon>
        <taxon>Actinomycetes</taxon>
        <taxon>Streptosporangiales</taxon>
        <taxon>Streptosporangiaceae</taxon>
        <taxon>Sphaerisporangium</taxon>
    </lineage>
</organism>
<feature type="repeat" description="TPR" evidence="5">
    <location>
        <begin position="875"/>
        <end position="908"/>
    </location>
</feature>
<dbReference type="SUPFAM" id="SSF46894">
    <property type="entry name" value="C-terminal effector domain of the bipartite response regulators"/>
    <property type="match status" value="1"/>
</dbReference>
<dbReference type="Gene3D" id="3.40.50.300">
    <property type="entry name" value="P-loop containing nucleotide triphosphate hydrolases"/>
    <property type="match status" value="1"/>
</dbReference>
<evidence type="ECO:0000256" key="6">
    <source>
        <dbReference type="PROSITE-ProRule" id="PRU01091"/>
    </source>
</evidence>
<dbReference type="PROSITE" id="PS51755">
    <property type="entry name" value="OMPR_PHOB"/>
    <property type="match status" value="1"/>
</dbReference>
<keyword evidence="5" id="KW-0802">TPR repeat</keyword>
<dbReference type="Pfam" id="PF00486">
    <property type="entry name" value="Trans_reg_C"/>
    <property type="match status" value="1"/>
</dbReference>
<evidence type="ECO:0000313" key="8">
    <source>
        <dbReference type="EMBL" id="MFC7384721.1"/>
    </source>
</evidence>
<sequence length="1011" mass="109709">MEFRLLGWVGLEDGGRKVDTGHSRQRCVLAALLIDAREPVMTAELVSRVWGGDPPDSALNVLYGYVTRLRKVLAPSGVRLLRRGGGYLIDVDPALVDALRFKRLQATDPAAALEAWRGKPLPGIESEWADQVRADLIALHLSAQVRLAEEETAHGRHTAAVDRLNGVLAEHPLEERVVAVLMTALFRAGNTPQALDCYLTFRRRLSDELGIEPGSRLRLLHQRILEGDSALDRQEAAPVPAGLPYDVPGFVGRATELAEMNRVLGGRTPLVISAIEGMAGVGKSALAVRWAHRVRERFPDGSLYADLGGHAPTGPADPARVLGDFLAALGTAPARIPGGLEARSALFRALLDQRRILVVLDNARSEQQVRPLLPTADGCATVITSRVPLHGLVVRERAQRIVIGTLTPAEAESLLRTFVRYGDATSLRELARLCAHLPVALCVAGEKAGRGDRPLPELVAELRTASNRLDLLEVAGDPLSSVRAVFSWSYRTLPEPVASMFRRLGAHPGPDIEPGAAAVLAGCSTGEAADLLGALAEARLIEPYRPGRWRMHDLLRAYSVECGGEQDEAVARLLDHYLDRLSSAIGLALPGEVVIRPDAEPFPGPAQAQAWMEAERSNLVAAADMALTRSPALGRDLGRMLVRHLDMAGQQEEARRLYRSAADAARAAGDLMGEASALTALSVALIRNGELDEAHDGLRRAVELWETLDDPRSQGSALGNIALVQVHRGQYAAARADLERAAALFERSGHLSGQANVLNHIGEIHWRTGAYRLAVPLHERAMEITAEIGDRAGVAVSCGDIGNALFRLGEYSEALEHLEASRELARSISYVYAELTSMVNIGRVRAATGDLQAAYDLYQEVLTALREAEDRDMEAETLDCLGEIHLAWGEHERALDHHRRALELFRASGSHTFEASALNGLGEVQRALGHPKEAAARHQEALELTQAMGDRFQQARALAGLARLRADQGLPAKEWQEALRLMNDMELPEATQLRRQLNAPLHSGKEGQQPI</sequence>
<dbReference type="Pfam" id="PF13176">
    <property type="entry name" value="TPR_7"/>
    <property type="match status" value="1"/>
</dbReference>
<dbReference type="InterPro" id="IPR005158">
    <property type="entry name" value="BTAD"/>
</dbReference>
<dbReference type="InterPro" id="IPR051677">
    <property type="entry name" value="AfsR-DnrI-RedD_regulator"/>
</dbReference>
<dbReference type="PANTHER" id="PTHR35807">
    <property type="entry name" value="TRANSCRIPTIONAL REGULATOR REDD-RELATED"/>
    <property type="match status" value="1"/>
</dbReference>
<gene>
    <name evidence="8" type="ORF">ACFQSB_21085</name>
</gene>
<comment type="similarity">
    <text evidence="1">Belongs to the AfsR/DnrI/RedD regulatory family.</text>
</comment>
<evidence type="ECO:0000259" key="7">
    <source>
        <dbReference type="PROSITE" id="PS51755"/>
    </source>
</evidence>
<proteinExistence type="inferred from homology"/>
<dbReference type="PANTHER" id="PTHR35807:SF1">
    <property type="entry name" value="TRANSCRIPTIONAL REGULATOR REDD"/>
    <property type="match status" value="1"/>
</dbReference>
<name>A0ABW2PC28_9ACTN</name>
<evidence type="ECO:0000256" key="3">
    <source>
        <dbReference type="ARBA" id="ARBA00023125"/>
    </source>
</evidence>
<feature type="DNA-binding region" description="OmpR/PhoB-type" evidence="6">
    <location>
        <begin position="1"/>
        <end position="91"/>
    </location>
</feature>
<dbReference type="SUPFAM" id="SSF48452">
    <property type="entry name" value="TPR-like"/>
    <property type="match status" value="3"/>
</dbReference>
<dbReference type="InterPro" id="IPR011990">
    <property type="entry name" value="TPR-like_helical_dom_sf"/>
</dbReference>
<dbReference type="PRINTS" id="PR00364">
    <property type="entry name" value="DISEASERSIST"/>
</dbReference>
<comment type="caution">
    <text evidence="8">The sequence shown here is derived from an EMBL/GenBank/DDBJ whole genome shotgun (WGS) entry which is preliminary data.</text>
</comment>
<dbReference type="SMART" id="SM00028">
    <property type="entry name" value="TPR"/>
    <property type="match status" value="7"/>
</dbReference>
<dbReference type="InterPro" id="IPR016032">
    <property type="entry name" value="Sig_transdc_resp-reg_C-effctor"/>
</dbReference>
<evidence type="ECO:0000256" key="1">
    <source>
        <dbReference type="ARBA" id="ARBA00005820"/>
    </source>
</evidence>
<evidence type="ECO:0000256" key="2">
    <source>
        <dbReference type="ARBA" id="ARBA00023015"/>
    </source>
</evidence>
<dbReference type="Gene3D" id="1.25.40.10">
    <property type="entry name" value="Tetratricopeptide repeat domain"/>
    <property type="match status" value="3"/>
</dbReference>
<feature type="domain" description="OmpR/PhoB-type" evidence="7">
    <location>
        <begin position="1"/>
        <end position="91"/>
    </location>
</feature>